<dbReference type="InterPro" id="IPR003661">
    <property type="entry name" value="HisK_dim/P_dom"/>
</dbReference>
<dbReference type="CDD" id="cd00130">
    <property type="entry name" value="PAS"/>
    <property type="match status" value="3"/>
</dbReference>
<reference evidence="10 11" key="1">
    <citation type="submission" date="2018-06" db="EMBL/GenBank/DDBJ databases">
        <authorList>
            <person name="Liu Z.-W."/>
        </authorList>
    </citation>
    <scope>NUCLEOTIDE SEQUENCE [LARGE SCALE GENOMIC DNA]</scope>
    <source>
        <strain evidence="10 11">2b14</strain>
    </source>
</reference>
<evidence type="ECO:0000256" key="2">
    <source>
        <dbReference type="ARBA" id="ARBA00012438"/>
    </source>
</evidence>
<comment type="caution">
    <text evidence="10">The sequence shown here is derived from an EMBL/GenBank/DDBJ whole genome shotgun (WGS) entry which is preliminary data.</text>
</comment>
<dbReference type="Pfam" id="PF02518">
    <property type="entry name" value="HATPase_c"/>
    <property type="match status" value="1"/>
</dbReference>
<keyword evidence="5" id="KW-0418">Kinase</keyword>
<gene>
    <name evidence="10" type="ORF">DP923_06435</name>
</gene>
<dbReference type="InterPro" id="IPR001610">
    <property type="entry name" value="PAC"/>
</dbReference>
<dbReference type="PROSITE" id="PS50112">
    <property type="entry name" value="PAS"/>
    <property type="match status" value="4"/>
</dbReference>
<reference evidence="10 11" key="2">
    <citation type="submission" date="2018-07" db="EMBL/GenBank/DDBJ databases">
        <title>Pontibacter sp. 2b14 genomic sequence and assembly.</title>
        <authorList>
            <person name="Du Z.-J."/>
        </authorList>
    </citation>
    <scope>NUCLEOTIDE SEQUENCE [LARGE SCALE GENOMIC DNA]</scope>
    <source>
        <strain evidence="10 11">2b14</strain>
    </source>
</reference>
<organism evidence="10 11">
    <name type="scientific">Pontibacter arcticus</name>
    <dbReference type="NCBI Taxonomy" id="2080288"/>
    <lineage>
        <taxon>Bacteria</taxon>
        <taxon>Pseudomonadati</taxon>
        <taxon>Bacteroidota</taxon>
        <taxon>Cytophagia</taxon>
        <taxon>Cytophagales</taxon>
        <taxon>Hymenobacteraceae</taxon>
        <taxon>Pontibacter</taxon>
    </lineage>
</organism>
<comment type="catalytic activity">
    <reaction evidence="1">
        <text>ATP + protein L-histidine = ADP + protein N-phospho-L-histidine.</text>
        <dbReference type="EC" id="2.7.13.3"/>
    </reaction>
</comment>
<feature type="domain" description="PAS" evidence="8">
    <location>
        <begin position="132"/>
        <end position="201"/>
    </location>
</feature>
<evidence type="ECO:0000259" key="9">
    <source>
        <dbReference type="PROSITE" id="PS50113"/>
    </source>
</evidence>
<dbReference type="PANTHER" id="PTHR43304:SF1">
    <property type="entry name" value="PAC DOMAIN-CONTAINING PROTEIN"/>
    <property type="match status" value="1"/>
</dbReference>
<dbReference type="SMART" id="SM00388">
    <property type="entry name" value="HisKA"/>
    <property type="match status" value="1"/>
</dbReference>
<dbReference type="EC" id="2.7.13.3" evidence="2"/>
<dbReference type="PROSITE" id="PS50113">
    <property type="entry name" value="PAC"/>
    <property type="match status" value="2"/>
</dbReference>
<proteinExistence type="predicted"/>
<dbReference type="InterPro" id="IPR036890">
    <property type="entry name" value="HATPase_C_sf"/>
</dbReference>
<feature type="domain" description="PAS" evidence="8">
    <location>
        <begin position="368"/>
        <end position="439"/>
    </location>
</feature>
<sequence length="724" mass="82346">MSELFHSSENYRSLVYKCSDMISILDSNGIYIYVNPAVTSILSFEPEELIGKSSFDFVHPDDLEMTNAAFRNFTAEATFHSPPFRYKSKEGNWIWMDVRASNLLDDPDIKGIVAISREVTELIEAKQQLEENEAQYKSLFLYHPDAVFSLSLDGRFEKINESFTTITGYGPEIIGRHYSDLIHPAFHQEILQVFKNINKNSTARIEGEIQNKSGIPFYMNFTVIPIMLGDVVKGIQIIGKDITQIRDANQKIKVQSEMLSDIFESITQPFFVLDKQWRYVFVNKAFAEEVGQDRLSYIGQCVWELFPESVGSKFQEHCFEVARTGVPAQFDEFIPSHNVILNYNIFQCQEGVTVFFTDVTKQKETELELRKLSLVASKTVNGILILDPKGNLEWVNDSFVNLIGHNREDILGKKPTSLLAGSETNPAVLARIKQHLRSTLPFSEELLLYKKDGTKVWFILDVTPTFDQDTNLTNFICVVKDSTELKKKEEEMEQLSRDLFYQNRDLQQFAYIVSHNMRAPVANILGLTGLLRDSKAKAQFDHALSLLTTSTLQLDKVIKDLNEILSVRDGRHARLNETIRLSEALELVVQSQTEQIDSSGSLVDNLIDPAFETQATKAYVYSIFHNLLSNAIKYRSPERKLHVTVSLENGKDATRILFTDNGVGMNLPDTNGQLFKIYKRFHSHVEGRGIGLYLVKEQAKAMAWKITVDSKPGEGTTFILEISN</sequence>
<feature type="domain" description="PAS" evidence="8">
    <location>
        <begin position="255"/>
        <end position="300"/>
    </location>
</feature>
<dbReference type="InterPro" id="IPR003594">
    <property type="entry name" value="HATPase_dom"/>
</dbReference>
<dbReference type="GO" id="GO:0000155">
    <property type="term" value="F:phosphorelay sensor kinase activity"/>
    <property type="evidence" value="ECO:0007669"/>
    <property type="project" value="InterPro"/>
</dbReference>
<dbReference type="SMART" id="SM00387">
    <property type="entry name" value="HATPase_c"/>
    <property type="match status" value="1"/>
</dbReference>
<dbReference type="SUPFAM" id="SSF55785">
    <property type="entry name" value="PYP-like sensor domain (PAS domain)"/>
    <property type="match status" value="4"/>
</dbReference>
<evidence type="ECO:0000256" key="1">
    <source>
        <dbReference type="ARBA" id="ARBA00000085"/>
    </source>
</evidence>
<dbReference type="InterPro" id="IPR005467">
    <property type="entry name" value="His_kinase_dom"/>
</dbReference>
<keyword evidence="6" id="KW-0175">Coiled coil</keyword>
<keyword evidence="3" id="KW-0597">Phosphoprotein</keyword>
<dbReference type="Proteomes" id="UP000251692">
    <property type="component" value="Unassembled WGS sequence"/>
</dbReference>
<feature type="domain" description="PAC" evidence="9">
    <location>
        <begin position="442"/>
        <end position="494"/>
    </location>
</feature>
<dbReference type="InterPro" id="IPR013655">
    <property type="entry name" value="PAS_fold_3"/>
</dbReference>
<feature type="domain" description="Histidine kinase" evidence="7">
    <location>
        <begin position="512"/>
        <end position="724"/>
    </location>
</feature>
<feature type="coiled-coil region" evidence="6">
    <location>
        <begin position="478"/>
        <end position="505"/>
    </location>
</feature>
<dbReference type="Gene3D" id="3.30.565.10">
    <property type="entry name" value="Histidine kinase-like ATPase, C-terminal domain"/>
    <property type="match status" value="1"/>
</dbReference>
<evidence type="ECO:0000259" key="8">
    <source>
        <dbReference type="PROSITE" id="PS50112"/>
    </source>
</evidence>
<dbReference type="CDD" id="cd00082">
    <property type="entry name" value="HisKA"/>
    <property type="match status" value="1"/>
</dbReference>
<accession>A0A364RF00</accession>
<dbReference type="SUPFAM" id="SSF47384">
    <property type="entry name" value="Homodimeric domain of signal transducing histidine kinase"/>
    <property type="match status" value="1"/>
</dbReference>
<dbReference type="SMART" id="SM00091">
    <property type="entry name" value="PAS"/>
    <property type="match status" value="4"/>
</dbReference>
<dbReference type="PANTHER" id="PTHR43304">
    <property type="entry name" value="PHYTOCHROME-LIKE PROTEIN CPH1"/>
    <property type="match status" value="1"/>
</dbReference>
<protein>
    <recommendedName>
        <fullName evidence="2">histidine kinase</fullName>
        <ecNumber evidence="2">2.7.13.3</ecNumber>
    </recommendedName>
</protein>
<feature type="domain" description="PAC" evidence="9">
    <location>
        <begin position="80"/>
        <end position="131"/>
    </location>
</feature>
<evidence type="ECO:0000256" key="6">
    <source>
        <dbReference type="SAM" id="Coils"/>
    </source>
</evidence>
<evidence type="ECO:0000256" key="5">
    <source>
        <dbReference type="ARBA" id="ARBA00022777"/>
    </source>
</evidence>
<dbReference type="Pfam" id="PF08448">
    <property type="entry name" value="PAS_4"/>
    <property type="match status" value="1"/>
</dbReference>
<dbReference type="PRINTS" id="PR00344">
    <property type="entry name" value="BCTRLSENSOR"/>
</dbReference>
<dbReference type="NCBIfam" id="TIGR00229">
    <property type="entry name" value="sensory_box"/>
    <property type="match status" value="4"/>
</dbReference>
<dbReference type="Gene3D" id="1.10.287.130">
    <property type="match status" value="1"/>
</dbReference>
<dbReference type="InterPro" id="IPR036097">
    <property type="entry name" value="HisK_dim/P_sf"/>
</dbReference>
<name>A0A364RF00_9BACT</name>
<dbReference type="RefSeq" id="WP_112305030.1">
    <property type="nucleotide sequence ID" value="NZ_QMDV01000002.1"/>
</dbReference>
<evidence type="ECO:0000259" key="7">
    <source>
        <dbReference type="PROSITE" id="PS50109"/>
    </source>
</evidence>
<dbReference type="InterPro" id="IPR000014">
    <property type="entry name" value="PAS"/>
</dbReference>
<dbReference type="SMART" id="SM00086">
    <property type="entry name" value="PAC"/>
    <property type="match status" value="3"/>
</dbReference>
<dbReference type="PROSITE" id="PS50109">
    <property type="entry name" value="HIS_KIN"/>
    <property type="match status" value="1"/>
</dbReference>
<dbReference type="InterPro" id="IPR004358">
    <property type="entry name" value="Sig_transdc_His_kin-like_C"/>
</dbReference>
<keyword evidence="11" id="KW-1185">Reference proteome</keyword>
<dbReference type="InterPro" id="IPR052162">
    <property type="entry name" value="Sensor_kinase/Photoreceptor"/>
</dbReference>
<dbReference type="Pfam" id="PF13426">
    <property type="entry name" value="PAS_9"/>
    <property type="match status" value="2"/>
</dbReference>
<dbReference type="InterPro" id="IPR013656">
    <property type="entry name" value="PAS_4"/>
</dbReference>
<evidence type="ECO:0000256" key="4">
    <source>
        <dbReference type="ARBA" id="ARBA00022679"/>
    </source>
</evidence>
<dbReference type="SUPFAM" id="SSF55874">
    <property type="entry name" value="ATPase domain of HSP90 chaperone/DNA topoisomerase II/histidine kinase"/>
    <property type="match status" value="1"/>
</dbReference>
<dbReference type="InterPro" id="IPR000700">
    <property type="entry name" value="PAS-assoc_C"/>
</dbReference>
<keyword evidence="4" id="KW-0808">Transferase</keyword>
<dbReference type="AlphaFoldDB" id="A0A364RF00"/>
<dbReference type="Pfam" id="PF08447">
    <property type="entry name" value="PAS_3"/>
    <property type="match status" value="1"/>
</dbReference>
<feature type="domain" description="PAS" evidence="8">
    <location>
        <begin position="7"/>
        <end position="77"/>
    </location>
</feature>
<evidence type="ECO:0000256" key="3">
    <source>
        <dbReference type="ARBA" id="ARBA00022553"/>
    </source>
</evidence>
<evidence type="ECO:0000313" key="11">
    <source>
        <dbReference type="Proteomes" id="UP000251692"/>
    </source>
</evidence>
<evidence type="ECO:0000313" key="10">
    <source>
        <dbReference type="EMBL" id="RAU82881.1"/>
    </source>
</evidence>
<dbReference type="OrthoDB" id="9766459at2"/>
<dbReference type="InterPro" id="IPR035965">
    <property type="entry name" value="PAS-like_dom_sf"/>
</dbReference>
<dbReference type="Gene3D" id="3.30.450.20">
    <property type="entry name" value="PAS domain"/>
    <property type="match status" value="4"/>
</dbReference>
<feature type="coiled-coil region" evidence="6">
    <location>
        <begin position="112"/>
        <end position="139"/>
    </location>
</feature>
<dbReference type="Pfam" id="PF00512">
    <property type="entry name" value="HisKA"/>
    <property type="match status" value="1"/>
</dbReference>
<dbReference type="EMBL" id="QMDV01000002">
    <property type="protein sequence ID" value="RAU82881.1"/>
    <property type="molecule type" value="Genomic_DNA"/>
</dbReference>